<keyword evidence="2" id="KW-1185">Reference proteome</keyword>
<evidence type="ECO:0000313" key="1">
    <source>
        <dbReference type="EMBL" id="CAH1971474.1"/>
    </source>
</evidence>
<name>A0A9P0KIJ8_ACAOB</name>
<comment type="caution">
    <text evidence="1">The sequence shown here is derived from an EMBL/GenBank/DDBJ whole genome shotgun (WGS) entry which is preliminary data.</text>
</comment>
<reference evidence="1" key="1">
    <citation type="submission" date="2022-03" db="EMBL/GenBank/DDBJ databases">
        <authorList>
            <person name="Sayadi A."/>
        </authorList>
    </citation>
    <scope>NUCLEOTIDE SEQUENCE</scope>
</reference>
<dbReference type="Gene3D" id="1.25.10.10">
    <property type="entry name" value="Leucine-rich Repeat Variant"/>
    <property type="match status" value="1"/>
</dbReference>
<evidence type="ECO:0000313" key="2">
    <source>
        <dbReference type="Proteomes" id="UP001152888"/>
    </source>
</evidence>
<protein>
    <submittedName>
        <fullName evidence="1">Uncharacterized protein</fullName>
    </submittedName>
</protein>
<dbReference type="OrthoDB" id="10250458at2759"/>
<dbReference type="EMBL" id="CAKOFQ010006786">
    <property type="protein sequence ID" value="CAH1971474.1"/>
    <property type="molecule type" value="Genomic_DNA"/>
</dbReference>
<dbReference type="AlphaFoldDB" id="A0A9P0KIJ8"/>
<dbReference type="SUPFAM" id="SSF48371">
    <property type="entry name" value="ARM repeat"/>
    <property type="match status" value="1"/>
</dbReference>
<gene>
    <name evidence="1" type="ORF">ACAOBT_LOCUS9431</name>
</gene>
<organism evidence="1 2">
    <name type="scientific">Acanthoscelides obtectus</name>
    <name type="common">Bean weevil</name>
    <name type="synonym">Bruchus obtectus</name>
    <dbReference type="NCBI Taxonomy" id="200917"/>
    <lineage>
        <taxon>Eukaryota</taxon>
        <taxon>Metazoa</taxon>
        <taxon>Ecdysozoa</taxon>
        <taxon>Arthropoda</taxon>
        <taxon>Hexapoda</taxon>
        <taxon>Insecta</taxon>
        <taxon>Pterygota</taxon>
        <taxon>Neoptera</taxon>
        <taxon>Endopterygota</taxon>
        <taxon>Coleoptera</taxon>
        <taxon>Polyphaga</taxon>
        <taxon>Cucujiformia</taxon>
        <taxon>Chrysomeloidea</taxon>
        <taxon>Chrysomelidae</taxon>
        <taxon>Bruchinae</taxon>
        <taxon>Bruchini</taxon>
        <taxon>Acanthoscelides</taxon>
    </lineage>
</organism>
<dbReference type="InterPro" id="IPR011989">
    <property type="entry name" value="ARM-like"/>
</dbReference>
<proteinExistence type="predicted"/>
<accession>A0A9P0KIJ8</accession>
<sequence length="93" mass="10866">MFLFSEKMVALDCISTLISLLTLDPGLVNEHILSLLVELVDGNEKCIQQCRDAKYNLKDFIHRYMDNIKQNDEYKEQEEYCKRILHVLNAAES</sequence>
<dbReference type="InterPro" id="IPR016024">
    <property type="entry name" value="ARM-type_fold"/>
</dbReference>
<dbReference type="Proteomes" id="UP001152888">
    <property type="component" value="Unassembled WGS sequence"/>
</dbReference>